<sequence>MPPTRLNLAILTAASLANLLALHTAAHAAWYFALPAALLFSLSNNTLFSLLHESVHGIFAANQTLNCCAGRYAAAWFPTGYTLQKTFHLVHHQNNRSPSEQFDILHPQDIRWLKYAQWYAIYTGVYWATAVLGAVVFSLTPRIVGNALRQAFGKQGGEQTGASNYIGALNALPLAAKAEIWGAIAFQAALFTLLDLTWQSWLLCYAVFGWQWSNLQYTDHAFSPLDAHNGAWNLIVPKPVRLFFLNYHYHLAHHQHPQVPWTQLPRYARRGARFWTVWQHCITGPKPQNKLPHIPTYPINPPR</sequence>
<keyword evidence="5" id="KW-1185">Reference proteome</keyword>
<organism evidence="4 5">
    <name type="scientific">Kingella bonacorsii</name>
    <dbReference type="NCBI Taxonomy" id="2796361"/>
    <lineage>
        <taxon>Bacteria</taxon>
        <taxon>Pseudomonadati</taxon>
        <taxon>Pseudomonadota</taxon>
        <taxon>Betaproteobacteria</taxon>
        <taxon>Neisseriales</taxon>
        <taxon>Neisseriaceae</taxon>
        <taxon>Kingella</taxon>
    </lineage>
</organism>
<protein>
    <submittedName>
        <fullName evidence="4">Fatty acid desaturase</fullName>
    </submittedName>
</protein>
<evidence type="ECO:0000256" key="1">
    <source>
        <dbReference type="SAM" id="Phobius"/>
    </source>
</evidence>
<keyword evidence="1" id="KW-1133">Transmembrane helix</keyword>
<evidence type="ECO:0000256" key="2">
    <source>
        <dbReference type="SAM" id="SignalP"/>
    </source>
</evidence>
<dbReference type="InterPro" id="IPR005804">
    <property type="entry name" value="FA_desaturase_dom"/>
</dbReference>
<dbReference type="RefSeq" id="WP_200522564.1">
    <property type="nucleotide sequence ID" value="NZ_JAEHNZ010000002.1"/>
</dbReference>
<name>A0ABS1BT77_9NEIS</name>
<feature type="chain" id="PRO_5045087897" evidence="2">
    <location>
        <begin position="29"/>
        <end position="303"/>
    </location>
</feature>
<gene>
    <name evidence="4" type="ORF">JDW22_07870</name>
</gene>
<feature type="domain" description="Fatty acid desaturase" evidence="3">
    <location>
        <begin position="29"/>
        <end position="271"/>
    </location>
</feature>
<evidence type="ECO:0000313" key="5">
    <source>
        <dbReference type="Proteomes" id="UP000614058"/>
    </source>
</evidence>
<feature type="transmembrane region" description="Helical" evidence="1">
    <location>
        <begin position="119"/>
        <end position="139"/>
    </location>
</feature>
<evidence type="ECO:0000259" key="3">
    <source>
        <dbReference type="Pfam" id="PF00487"/>
    </source>
</evidence>
<keyword evidence="2" id="KW-0732">Signal</keyword>
<proteinExistence type="predicted"/>
<dbReference type="Pfam" id="PF00487">
    <property type="entry name" value="FA_desaturase"/>
    <property type="match status" value="1"/>
</dbReference>
<dbReference type="Proteomes" id="UP000614058">
    <property type="component" value="Unassembled WGS sequence"/>
</dbReference>
<dbReference type="EMBL" id="JAEHNZ010000002">
    <property type="protein sequence ID" value="MBK0396496.1"/>
    <property type="molecule type" value="Genomic_DNA"/>
</dbReference>
<comment type="caution">
    <text evidence="4">The sequence shown here is derived from an EMBL/GenBank/DDBJ whole genome shotgun (WGS) entry which is preliminary data.</text>
</comment>
<feature type="signal peptide" evidence="2">
    <location>
        <begin position="1"/>
        <end position="28"/>
    </location>
</feature>
<accession>A0ABS1BT77</accession>
<reference evidence="4 5" key="1">
    <citation type="journal article" date="2021" name="Pathogens">
        <title>Isolation and Characterization of Kingella bonacorsii sp. nov., A Novel Kingella Species Detected in a Stable Periodontitis Subject.</title>
        <authorList>
            <person name="Antezack A."/>
            <person name="Boxberger M."/>
            <person name="Rolland C."/>
            <person name="Monnet-Corti V."/>
            <person name="La Scola B."/>
        </authorList>
    </citation>
    <scope>NUCLEOTIDE SEQUENCE [LARGE SCALE GENOMIC DNA]</scope>
    <source>
        <strain evidence="4 5">Marseille-Q4569</strain>
    </source>
</reference>
<keyword evidence="1" id="KW-0472">Membrane</keyword>
<evidence type="ECO:0000313" key="4">
    <source>
        <dbReference type="EMBL" id="MBK0396496.1"/>
    </source>
</evidence>
<keyword evidence="1" id="KW-0812">Transmembrane</keyword>